<name>A0AAD9V8T0_ACRCE</name>
<organism evidence="1 2">
    <name type="scientific">Acropora cervicornis</name>
    <name type="common">Staghorn coral</name>
    <dbReference type="NCBI Taxonomy" id="6130"/>
    <lineage>
        <taxon>Eukaryota</taxon>
        <taxon>Metazoa</taxon>
        <taxon>Cnidaria</taxon>
        <taxon>Anthozoa</taxon>
        <taxon>Hexacorallia</taxon>
        <taxon>Scleractinia</taxon>
        <taxon>Astrocoeniina</taxon>
        <taxon>Acroporidae</taxon>
        <taxon>Acropora</taxon>
    </lineage>
</organism>
<keyword evidence="2" id="KW-1185">Reference proteome</keyword>
<protein>
    <submittedName>
        <fullName evidence="1">Uncharacterized protein</fullName>
    </submittedName>
</protein>
<accession>A0AAD9V8T0</accession>
<comment type="caution">
    <text evidence="1">The sequence shown here is derived from an EMBL/GenBank/DDBJ whole genome shotgun (WGS) entry which is preliminary data.</text>
</comment>
<dbReference type="Proteomes" id="UP001249851">
    <property type="component" value="Unassembled WGS sequence"/>
</dbReference>
<gene>
    <name evidence="1" type="ORF">P5673_010505</name>
</gene>
<reference evidence="1" key="2">
    <citation type="journal article" date="2023" name="Science">
        <title>Genomic signatures of disease resistance in endangered staghorn corals.</title>
        <authorList>
            <person name="Vollmer S.V."/>
            <person name="Selwyn J.D."/>
            <person name="Despard B.A."/>
            <person name="Roesel C.L."/>
        </authorList>
    </citation>
    <scope>NUCLEOTIDE SEQUENCE</scope>
    <source>
        <strain evidence="1">K2</strain>
    </source>
</reference>
<evidence type="ECO:0000313" key="1">
    <source>
        <dbReference type="EMBL" id="KAK2565444.1"/>
    </source>
</evidence>
<dbReference type="AlphaFoldDB" id="A0AAD9V8T0"/>
<dbReference type="EMBL" id="JARQWQ010000019">
    <property type="protein sequence ID" value="KAK2565444.1"/>
    <property type="molecule type" value="Genomic_DNA"/>
</dbReference>
<evidence type="ECO:0000313" key="2">
    <source>
        <dbReference type="Proteomes" id="UP001249851"/>
    </source>
</evidence>
<reference evidence="1" key="1">
    <citation type="journal article" date="2023" name="G3 (Bethesda)">
        <title>Whole genome assembly and annotation of the endangered Caribbean coral Acropora cervicornis.</title>
        <authorList>
            <person name="Selwyn J.D."/>
            <person name="Vollmer S.V."/>
        </authorList>
    </citation>
    <scope>NUCLEOTIDE SEQUENCE</scope>
    <source>
        <strain evidence="1">K2</strain>
    </source>
</reference>
<proteinExistence type="predicted"/>
<sequence length="80" mass="8999">MEAFLISSFIQTRSGNGMDEGHLDSLHSLSKYIDTEDNVLPQEELDHNTTAYQCADMPNGIGHTKLLAINFNLRDFTVKK</sequence>